<dbReference type="Pfam" id="PF04221">
    <property type="entry name" value="RelB"/>
    <property type="match status" value="1"/>
</dbReference>
<dbReference type="RefSeq" id="WP_066747968.1">
    <property type="nucleotide sequence ID" value="NZ_CALCLR010000097.1"/>
</dbReference>
<dbReference type="GO" id="GO:0006355">
    <property type="term" value="P:regulation of DNA-templated transcription"/>
    <property type="evidence" value="ECO:0007669"/>
    <property type="project" value="InterPro"/>
</dbReference>
<dbReference type="Proteomes" id="UP000093044">
    <property type="component" value="Chromosome"/>
</dbReference>
<accession>A0A1B2I8B9</accession>
<dbReference type="GeneID" id="83059077"/>
<evidence type="ECO:0000313" key="2">
    <source>
        <dbReference type="Proteomes" id="UP000093044"/>
    </source>
</evidence>
<dbReference type="EMBL" id="CP016757">
    <property type="protein sequence ID" value="ANZ46224.1"/>
    <property type="molecule type" value="Genomic_DNA"/>
</dbReference>
<dbReference type="OrthoDB" id="5325at2"/>
<dbReference type="STRING" id="1197717.BED41_14610"/>
<dbReference type="InterPro" id="IPR013321">
    <property type="entry name" value="Arc_rbn_hlx_hlx"/>
</dbReference>
<dbReference type="KEGG" id="cpor:BED41_14610"/>
<sequence length="102" mass="11155">MAAKSANLYARIEPDVKEQAEGILSALGIPASNAINMFYKQIILHRGLPFEVKIPSARPVDMRALSDAEINAELERGYADAKAGRTKPAGRAFADIHKDYDL</sequence>
<name>A0A1B2I8B9_9BACT</name>
<gene>
    <name evidence="1" type="ORF">BED41_14610</name>
</gene>
<reference evidence="1" key="1">
    <citation type="submission" date="2016-08" db="EMBL/GenBank/DDBJ databases">
        <title>Complete genome of Cloacibacillus porcorum.</title>
        <authorList>
            <person name="Looft T."/>
            <person name="Bayles D.O."/>
            <person name="Alt D.P."/>
        </authorList>
    </citation>
    <scope>NUCLEOTIDE SEQUENCE [LARGE SCALE GENOMIC DNA]</scope>
    <source>
        <strain evidence="1">CL-84</strain>
    </source>
</reference>
<dbReference type="Gene3D" id="1.10.1220.10">
    <property type="entry name" value="Met repressor-like"/>
    <property type="match status" value="1"/>
</dbReference>
<protein>
    <submittedName>
        <fullName evidence="1">RelB/DinJ family addiction module antitoxin</fullName>
    </submittedName>
</protein>
<evidence type="ECO:0000313" key="1">
    <source>
        <dbReference type="EMBL" id="ANZ46224.1"/>
    </source>
</evidence>
<dbReference type="AlphaFoldDB" id="A0A1B2I8B9"/>
<dbReference type="NCBIfam" id="TIGR02384">
    <property type="entry name" value="RelB_DinJ"/>
    <property type="match status" value="1"/>
</dbReference>
<keyword evidence="2" id="KW-1185">Reference proteome</keyword>
<organism evidence="1 2">
    <name type="scientific">Cloacibacillus porcorum</name>
    <dbReference type="NCBI Taxonomy" id="1197717"/>
    <lineage>
        <taxon>Bacteria</taxon>
        <taxon>Thermotogati</taxon>
        <taxon>Synergistota</taxon>
        <taxon>Synergistia</taxon>
        <taxon>Synergistales</taxon>
        <taxon>Synergistaceae</taxon>
        <taxon>Cloacibacillus</taxon>
    </lineage>
</organism>
<proteinExistence type="predicted"/>
<dbReference type="InterPro" id="IPR007337">
    <property type="entry name" value="RelB/DinJ"/>
</dbReference>